<dbReference type="InterPro" id="IPR057252">
    <property type="entry name" value="CoiA_C"/>
</dbReference>
<dbReference type="InterPro" id="IPR057253">
    <property type="entry name" value="CoiA-like_N"/>
</dbReference>
<dbReference type="PIRSF" id="PIRSF007487">
    <property type="entry name" value="Competence-induced_CoiA_bac"/>
    <property type="match status" value="1"/>
</dbReference>
<proteinExistence type="predicted"/>
<dbReference type="InterPro" id="IPR021176">
    <property type="entry name" value="Competence-induced_CoiA"/>
</dbReference>
<dbReference type="AlphaFoldDB" id="A0A838CR97"/>
<dbReference type="Proteomes" id="UP000571017">
    <property type="component" value="Unassembled WGS sequence"/>
</dbReference>
<reference evidence="4 5" key="1">
    <citation type="journal article" date="2004" name="Extremophiles">
        <title>Halobacillus locisalis sp. nov., a halophilic bacterium isolated from a marine solar saltern of the Yellow Sea in Korea.</title>
        <authorList>
            <person name="Yoon J.H."/>
            <person name="Kang K.H."/>
            <person name="Oh T.K."/>
            <person name="Park Y.H."/>
        </authorList>
    </citation>
    <scope>NUCLEOTIDE SEQUENCE [LARGE SCALE GENOMIC DNA]</scope>
    <source>
        <strain evidence="4 5">KCTC 3788</strain>
    </source>
</reference>
<evidence type="ECO:0000313" key="5">
    <source>
        <dbReference type="Proteomes" id="UP000571017"/>
    </source>
</evidence>
<protein>
    <recommendedName>
        <fullName evidence="6">Competence protein CoiA</fullName>
    </recommendedName>
</protein>
<dbReference type="InterPro" id="IPR010330">
    <property type="entry name" value="CoiA_nuc"/>
</dbReference>
<sequence>MFNAINDQGELQSLYTKTKAEIDSCRQKAYYCPSCEEPLQIRSGPRVTAHFAHFPNSDCHRGETLEHETGKWLLYKWTKHQGLHSELEKFLPEIRQRPDVWLTINNKQVAIEYQCATISEKEIRKRTSAYLSSGIFPLWVLGHHHLKYSSKKTLKLTPFLSSFLYHFHDQYFLYFFNPQECTISVASRLRTTSPRVCMASIQCLSLHQMAFPDLFQSSPEKPLYSAVPFWEKLWYSHRTTYKKHVSTEERQFRQYVYLKGFHFSLIPSVCYLPVEGQITMKEKPFIWQTRLLMEYFLYVPMGGRVRFPVLKGRPTTNGYYPDVAYEYLKLLQSLGYVCQQSNNTWIKTKEVYFHRHVDQAIEEDQKIMHALKKLHRI</sequence>
<dbReference type="EMBL" id="JACEFG010000001">
    <property type="protein sequence ID" value="MBA2174481.1"/>
    <property type="molecule type" value="Genomic_DNA"/>
</dbReference>
<evidence type="ECO:0000259" key="3">
    <source>
        <dbReference type="Pfam" id="PF25166"/>
    </source>
</evidence>
<evidence type="ECO:0008006" key="6">
    <source>
        <dbReference type="Google" id="ProtNLM"/>
    </source>
</evidence>
<dbReference type="Pfam" id="PF06054">
    <property type="entry name" value="CoiA_nuc"/>
    <property type="match status" value="1"/>
</dbReference>
<name>A0A838CR97_9BACI</name>
<organism evidence="4 5">
    <name type="scientific">Halobacillus locisalis</name>
    <dbReference type="NCBI Taxonomy" id="220753"/>
    <lineage>
        <taxon>Bacteria</taxon>
        <taxon>Bacillati</taxon>
        <taxon>Bacillota</taxon>
        <taxon>Bacilli</taxon>
        <taxon>Bacillales</taxon>
        <taxon>Bacillaceae</taxon>
        <taxon>Halobacillus</taxon>
    </lineage>
</organism>
<accession>A0A838CR97</accession>
<feature type="domain" description="Competence protein CoiA nuclease-like" evidence="1">
    <location>
        <begin position="63"/>
        <end position="218"/>
    </location>
</feature>
<gene>
    <name evidence="4" type="ORF">H0266_06120</name>
</gene>
<feature type="domain" description="Competence protein CoiA C-terminal" evidence="3">
    <location>
        <begin position="237"/>
        <end position="296"/>
    </location>
</feature>
<dbReference type="Pfam" id="PF25166">
    <property type="entry name" value="CoiA_C"/>
    <property type="match status" value="1"/>
</dbReference>
<evidence type="ECO:0000259" key="1">
    <source>
        <dbReference type="Pfam" id="PF06054"/>
    </source>
</evidence>
<dbReference type="RefSeq" id="WP_181471477.1">
    <property type="nucleotide sequence ID" value="NZ_JACEFG010000001.1"/>
</dbReference>
<dbReference type="Pfam" id="PF25164">
    <property type="entry name" value="CoiA_N"/>
    <property type="match status" value="1"/>
</dbReference>
<feature type="domain" description="Competence protein CoiA-like N-terminal" evidence="2">
    <location>
        <begin position="15"/>
        <end position="60"/>
    </location>
</feature>
<evidence type="ECO:0000313" key="4">
    <source>
        <dbReference type="EMBL" id="MBA2174481.1"/>
    </source>
</evidence>
<keyword evidence="5" id="KW-1185">Reference proteome</keyword>
<comment type="caution">
    <text evidence="4">The sequence shown here is derived from an EMBL/GenBank/DDBJ whole genome shotgun (WGS) entry which is preliminary data.</text>
</comment>
<evidence type="ECO:0000259" key="2">
    <source>
        <dbReference type="Pfam" id="PF25164"/>
    </source>
</evidence>